<comment type="caution">
    <text evidence="8">The sequence shown here is derived from an EMBL/GenBank/DDBJ whole genome shotgun (WGS) entry which is preliminary data.</text>
</comment>
<dbReference type="SUPFAM" id="SSF50978">
    <property type="entry name" value="WD40 repeat-like"/>
    <property type="match status" value="3"/>
</dbReference>
<evidence type="ECO:0000313" key="8">
    <source>
        <dbReference type="EMBL" id="KAJ9605175.1"/>
    </source>
</evidence>
<dbReference type="AlphaFoldDB" id="A0AA38X1Q3"/>
<protein>
    <submittedName>
        <fullName evidence="8">WD repeat-containing protein 6</fullName>
    </submittedName>
</protein>
<comment type="subcellular location">
    <subcellularLocation>
        <location evidence="1">Cytoplasm</location>
    </subcellularLocation>
</comment>
<keyword evidence="2" id="KW-0963">Cytoplasm</keyword>
<evidence type="ECO:0000256" key="4">
    <source>
        <dbReference type="ARBA" id="ARBA00022694"/>
    </source>
</evidence>
<dbReference type="PANTHER" id="PTHR14344">
    <property type="entry name" value="WD REPEAT PROTEIN"/>
    <property type="match status" value="1"/>
</dbReference>
<evidence type="ECO:0000256" key="6">
    <source>
        <dbReference type="ARBA" id="ARBA00038255"/>
    </source>
</evidence>
<evidence type="ECO:0000256" key="7">
    <source>
        <dbReference type="PROSITE-ProRule" id="PRU00221"/>
    </source>
</evidence>
<dbReference type="InterPro" id="IPR001680">
    <property type="entry name" value="WD40_rpt"/>
</dbReference>
<dbReference type="PROSITE" id="PS50082">
    <property type="entry name" value="WD_REPEATS_2"/>
    <property type="match status" value="1"/>
</dbReference>
<evidence type="ECO:0000256" key="1">
    <source>
        <dbReference type="ARBA" id="ARBA00004496"/>
    </source>
</evidence>
<name>A0AA38X1Q3_9EURO</name>
<organism evidence="8 9">
    <name type="scientific">Cladophialophora chaetospira</name>
    <dbReference type="NCBI Taxonomy" id="386627"/>
    <lineage>
        <taxon>Eukaryota</taxon>
        <taxon>Fungi</taxon>
        <taxon>Dikarya</taxon>
        <taxon>Ascomycota</taxon>
        <taxon>Pezizomycotina</taxon>
        <taxon>Eurotiomycetes</taxon>
        <taxon>Chaetothyriomycetidae</taxon>
        <taxon>Chaetothyriales</taxon>
        <taxon>Herpotrichiellaceae</taxon>
        <taxon>Cladophialophora</taxon>
    </lineage>
</organism>
<dbReference type="Proteomes" id="UP001172673">
    <property type="component" value="Unassembled WGS sequence"/>
</dbReference>
<dbReference type="PROSITE" id="PS00678">
    <property type="entry name" value="WD_REPEATS_1"/>
    <property type="match status" value="1"/>
</dbReference>
<gene>
    <name evidence="8" type="primary">WDR6</name>
    <name evidence="8" type="ORF">H2200_010565</name>
</gene>
<proteinExistence type="inferred from homology"/>
<dbReference type="InterPro" id="IPR051973">
    <property type="entry name" value="tRNA_Anticodon_Mtase-Reg"/>
</dbReference>
<comment type="similarity">
    <text evidence="6">Belongs to the WD repeat WDR6 family.</text>
</comment>
<dbReference type="InterPro" id="IPR015943">
    <property type="entry name" value="WD40/YVTN_repeat-like_dom_sf"/>
</dbReference>
<feature type="repeat" description="WD" evidence="7">
    <location>
        <begin position="213"/>
        <end position="254"/>
    </location>
</feature>
<dbReference type="PANTHER" id="PTHR14344:SF3">
    <property type="entry name" value="WD REPEAT-CONTAINING PROTEIN 6"/>
    <property type="match status" value="1"/>
</dbReference>
<dbReference type="Pfam" id="PF00400">
    <property type="entry name" value="WD40"/>
    <property type="match status" value="1"/>
</dbReference>
<keyword evidence="4" id="KW-0819">tRNA processing</keyword>
<evidence type="ECO:0000313" key="9">
    <source>
        <dbReference type="Proteomes" id="UP001172673"/>
    </source>
</evidence>
<dbReference type="GO" id="GO:0005737">
    <property type="term" value="C:cytoplasm"/>
    <property type="evidence" value="ECO:0007669"/>
    <property type="project" value="UniProtKB-SubCell"/>
</dbReference>
<evidence type="ECO:0000256" key="5">
    <source>
        <dbReference type="ARBA" id="ARBA00022737"/>
    </source>
</evidence>
<reference evidence="8" key="1">
    <citation type="submission" date="2022-10" db="EMBL/GenBank/DDBJ databases">
        <title>Culturing micro-colonial fungi from biological soil crusts in the Mojave desert and describing Neophaeococcomyces mojavensis, and introducing the new genera and species Taxawa tesnikishii.</title>
        <authorList>
            <person name="Kurbessoian T."/>
            <person name="Stajich J.E."/>
        </authorList>
    </citation>
    <scope>NUCLEOTIDE SEQUENCE</scope>
    <source>
        <strain evidence="8">TK_41</strain>
    </source>
</reference>
<sequence length="1175" mass="128417">MTECALQSSTACLPITALASIQVDRKVLLFAGQGQYLQIYDVNSTQISSTPIFEAQPVLGIRVLTPEACRNSRYFLLIAIWGGRSLRIVRIKLEGYIADFRHQLSSPELSKQQTCPDWILDTAYNDNSVFVLTAHNQLQKFPIFFGITEHVAEGGSISVINGPKSFLYSGCLTIAGPDLMIVASGTVFGEILVWTCQRTEGEEQWKPSPSHNFMGHKGSVFGVSISDVLDLAGIRKRLLASCSDDRTIRLWDISDCDQDERETSHAINSIETGFGAISEAGQAHIACVWGHASRIWDVEFVPQGMRSRDQPVSLLSRGEDGACQLWDIDLPVNKDADNGISVSIKPKASDRIHNGKNAWSMCTLKDEQGMLVHTGGADGQMISRRFETPDVTNRRPLTIVVPFNKITESSKSLKIYTLLSQSECLATTDQGNLYRLSLIEGKLDWEKVHADLPNGGVTISWLEDLSLTLLAHQKGGLFALMDSQDSLVSVSCNLNDPISWMQAAGKHSAGSRSPRICVVAVSSNKEAVILWMNTVEDSVQARQTALRLPDTFTITACCYDQSSGVLLLGSRAGALAIYSNFTPELSTAQEAYCVRHVHATDSVTSITVLPAEFGISNDTGSINVLTTGRDGSYAIHRLKWSFPDHNEPLVSVVHLSSPPFGPNVEGAYLVSSSSNEDHLDLILYGFRSSCFIVWNETQQFEVVSVECGGAHRSWCYKDSYEPSADNRSKSFIWTKAGQFNWHNSNGSSHKVIRGGGHGREIKAVARSSIPYTGTDGRRPGRVLVATGAEDTNILLFAIPTKKESANWDRSSGLQPCKDTEFEAVATLQRHTTGLQHLQFAPSGEYLFSSAGCEEFYAWKLTFDVPCVGIGTVLWDTMPTDEEDSDARIMSFDLQDGNESGYIVAMACSSGKIKVVRYVPGATRDKGVFELVRVINYGSFCLMQAFFLSPTSILPRKQVQDQTRILSAGTNGHLNVEVFDGHSRIDMSAPVSTSETQLPVEVHNVHQSSILAMDIMHLSPSTHLIATGGDDNALGITIFTCPESGTGRNRIRLRTILIPNAHAGALTALKIIKFEVGAVETSALLVTVSNDQRFKIWRVSLDRENTLGRSDQELGSDRLFEAVQVKLVGSVWTGVADVSGVEVVDEADASGCGNRILVVGVGMELMSITWNGEETT</sequence>
<dbReference type="InterPro" id="IPR019775">
    <property type="entry name" value="WD40_repeat_CS"/>
</dbReference>
<evidence type="ECO:0000256" key="2">
    <source>
        <dbReference type="ARBA" id="ARBA00022490"/>
    </source>
</evidence>
<dbReference type="SMART" id="SM00320">
    <property type="entry name" value="WD40"/>
    <property type="match status" value="7"/>
</dbReference>
<keyword evidence="5" id="KW-0677">Repeat</keyword>
<dbReference type="Gene3D" id="2.130.10.10">
    <property type="entry name" value="YVTN repeat-like/Quinoprotein amine dehydrogenase"/>
    <property type="match status" value="3"/>
</dbReference>
<accession>A0AA38X1Q3</accession>
<keyword evidence="3 7" id="KW-0853">WD repeat</keyword>
<dbReference type="EMBL" id="JAPDRK010000017">
    <property type="protein sequence ID" value="KAJ9605175.1"/>
    <property type="molecule type" value="Genomic_DNA"/>
</dbReference>
<evidence type="ECO:0000256" key="3">
    <source>
        <dbReference type="ARBA" id="ARBA00022574"/>
    </source>
</evidence>
<keyword evidence="9" id="KW-1185">Reference proteome</keyword>
<dbReference type="InterPro" id="IPR036322">
    <property type="entry name" value="WD40_repeat_dom_sf"/>
</dbReference>
<dbReference type="GO" id="GO:0030488">
    <property type="term" value="P:tRNA methylation"/>
    <property type="evidence" value="ECO:0007669"/>
    <property type="project" value="TreeGrafter"/>
</dbReference>